<evidence type="ECO:0000259" key="6">
    <source>
        <dbReference type="PROSITE" id="PS50949"/>
    </source>
</evidence>
<dbReference type="SUPFAM" id="SSF53383">
    <property type="entry name" value="PLP-dependent transferases"/>
    <property type="match status" value="1"/>
</dbReference>
<evidence type="ECO:0000313" key="7">
    <source>
        <dbReference type="EMBL" id="RDU22470.1"/>
    </source>
</evidence>
<dbReference type="EMBL" id="QRCT01000049">
    <property type="protein sequence ID" value="RDU22470.1"/>
    <property type="molecule type" value="Genomic_DNA"/>
</dbReference>
<dbReference type="InterPro" id="IPR015421">
    <property type="entry name" value="PyrdxlP-dep_Trfase_major"/>
</dbReference>
<dbReference type="PANTHER" id="PTHR46577">
    <property type="entry name" value="HTH-TYPE TRANSCRIPTIONAL REGULATORY PROTEIN GABR"/>
    <property type="match status" value="1"/>
</dbReference>
<organism evidence="7 8">
    <name type="scientific">Anaerosacchariphilus polymeriproducens</name>
    <dbReference type="NCBI Taxonomy" id="1812858"/>
    <lineage>
        <taxon>Bacteria</taxon>
        <taxon>Bacillati</taxon>
        <taxon>Bacillota</taxon>
        <taxon>Clostridia</taxon>
        <taxon>Lachnospirales</taxon>
        <taxon>Lachnospiraceae</taxon>
        <taxon>Anaerosacchariphilus</taxon>
    </lineage>
</organism>
<dbReference type="Pfam" id="PF00155">
    <property type="entry name" value="Aminotran_1_2"/>
    <property type="match status" value="1"/>
</dbReference>
<dbReference type="AlphaFoldDB" id="A0A371ASM9"/>
<evidence type="ECO:0000256" key="3">
    <source>
        <dbReference type="ARBA" id="ARBA00023015"/>
    </source>
</evidence>
<dbReference type="InterPro" id="IPR000524">
    <property type="entry name" value="Tscrpt_reg_HTH_GntR"/>
</dbReference>
<dbReference type="InterPro" id="IPR004839">
    <property type="entry name" value="Aminotransferase_I/II_large"/>
</dbReference>
<dbReference type="PANTHER" id="PTHR46577:SF1">
    <property type="entry name" value="HTH-TYPE TRANSCRIPTIONAL REGULATORY PROTEIN GABR"/>
    <property type="match status" value="1"/>
</dbReference>
<comment type="similarity">
    <text evidence="1">In the C-terminal section; belongs to the class-I pyridoxal-phosphate-dependent aminotransferase family.</text>
</comment>
<dbReference type="CDD" id="cd00609">
    <property type="entry name" value="AAT_like"/>
    <property type="match status" value="1"/>
</dbReference>
<dbReference type="GO" id="GO:0003677">
    <property type="term" value="F:DNA binding"/>
    <property type="evidence" value="ECO:0007669"/>
    <property type="project" value="UniProtKB-KW"/>
</dbReference>
<keyword evidence="5" id="KW-0804">Transcription</keyword>
<dbReference type="OrthoDB" id="9808770at2"/>
<evidence type="ECO:0000313" key="8">
    <source>
        <dbReference type="Proteomes" id="UP000255036"/>
    </source>
</evidence>
<keyword evidence="7" id="KW-0032">Aminotransferase</keyword>
<sequence length="469" mass="54586">MNELTINLQNESKKKLYEQIYEYVKREIQLGKIKYNDKLPSTRVLAKHLQVSRSTVDLAYEQLVSEGYIEAVACKGYFVCQLEGIYQFKESIIRNEKNSPKEKSKYDYDFSLKGIDLENFPDNIWRKLMRNILLEDKKELFQLGSPKGESSLRSSICDYLYQARGVQCYKEQIIVGAGNDYLLTVLSQLLGKNRTIAIEDPTYKKAYLTFRNLDYKVLTIPLDKNGIQVDFLEKTQADTAYVMPSHQFPLGIVMPISRRLELLNWASKSEGRYVIEDDHDSEFRYVGKPIPALQGYDHEQRVIYLGTFSNSIAPAIRVSYMVLPEKLLKVYEDREHLYTSTVSRIDQTMIFEFINQGYFQRHLNRMRAVYKSKHDIIVNEFKKMKDICIIEGENAGLHLLVRFINGMSEEMIVNKFREARIKVYPLSQYYIEQMRNDSATILLGFGSLSEDEVKNAVKFIGDIFSTKTI</sequence>
<dbReference type="InterPro" id="IPR036388">
    <property type="entry name" value="WH-like_DNA-bd_sf"/>
</dbReference>
<dbReference type="Gene3D" id="1.10.10.10">
    <property type="entry name" value="Winged helix-like DNA-binding domain superfamily/Winged helix DNA-binding domain"/>
    <property type="match status" value="1"/>
</dbReference>
<name>A0A371ASM9_9FIRM</name>
<dbReference type="Proteomes" id="UP000255036">
    <property type="component" value="Unassembled WGS sequence"/>
</dbReference>
<dbReference type="RefSeq" id="WP_115482880.1">
    <property type="nucleotide sequence ID" value="NZ_QRCT01000049.1"/>
</dbReference>
<dbReference type="Gene3D" id="3.40.640.10">
    <property type="entry name" value="Type I PLP-dependent aspartate aminotransferase-like (Major domain)"/>
    <property type="match status" value="1"/>
</dbReference>
<comment type="caution">
    <text evidence="7">The sequence shown here is derived from an EMBL/GenBank/DDBJ whole genome shotgun (WGS) entry which is preliminary data.</text>
</comment>
<protein>
    <submittedName>
        <fullName evidence="7">PLP-dependent aminotransferase family protein</fullName>
    </submittedName>
</protein>
<proteinExistence type="inferred from homology"/>
<keyword evidence="8" id="KW-1185">Reference proteome</keyword>
<dbReference type="SMART" id="SM00345">
    <property type="entry name" value="HTH_GNTR"/>
    <property type="match status" value="1"/>
</dbReference>
<dbReference type="Pfam" id="PF00392">
    <property type="entry name" value="GntR"/>
    <property type="match status" value="1"/>
</dbReference>
<keyword evidence="2" id="KW-0663">Pyridoxal phosphate</keyword>
<dbReference type="SUPFAM" id="SSF46785">
    <property type="entry name" value="Winged helix' DNA-binding domain"/>
    <property type="match status" value="1"/>
</dbReference>
<accession>A0A371ASM9</accession>
<dbReference type="InterPro" id="IPR051446">
    <property type="entry name" value="HTH_trans_reg/aminotransferase"/>
</dbReference>
<feature type="domain" description="HTH gntR-type" evidence="6">
    <location>
        <begin position="14"/>
        <end position="82"/>
    </location>
</feature>
<dbReference type="GO" id="GO:0008483">
    <property type="term" value="F:transaminase activity"/>
    <property type="evidence" value="ECO:0007669"/>
    <property type="project" value="UniProtKB-KW"/>
</dbReference>
<dbReference type="CDD" id="cd07377">
    <property type="entry name" value="WHTH_GntR"/>
    <property type="match status" value="1"/>
</dbReference>
<evidence type="ECO:0000256" key="4">
    <source>
        <dbReference type="ARBA" id="ARBA00023125"/>
    </source>
</evidence>
<dbReference type="PRINTS" id="PR00035">
    <property type="entry name" value="HTHGNTR"/>
</dbReference>
<keyword evidence="7" id="KW-0808">Transferase</keyword>
<reference evidence="7 8" key="1">
    <citation type="submission" date="2018-07" db="EMBL/GenBank/DDBJ databases">
        <title>Anaerosacharophilus polymeroproducens gen. nov. sp. nov., an anaerobic bacterium isolated from salt field.</title>
        <authorList>
            <person name="Kim W."/>
            <person name="Yang S.-H."/>
            <person name="Oh J."/>
            <person name="Lee J.-H."/>
            <person name="Kwon K.K."/>
        </authorList>
    </citation>
    <scope>NUCLEOTIDE SEQUENCE [LARGE SCALE GENOMIC DNA]</scope>
    <source>
        <strain evidence="7 8">MCWD5</strain>
    </source>
</reference>
<evidence type="ECO:0000256" key="1">
    <source>
        <dbReference type="ARBA" id="ARBA00005384"/>
    </source>
</evidence>
<gene>
    <name evidence="7" type="ORF">DWV06_14365</name>
</gene>
<dbReference type="InterPro" id="IPR015424">
    <property type="entry name" value="PyrdxlP-dep_Trfase"/>
</dbReference>
<dbReference type="GO" id="GO:0003700">
    <property type="term" value="F:DNA-binding transcription factor activity"/>
    <property type="evidence" value="ECO:0007669"/>
    <property type="project" value="InterPro"/>
</dbReference>
<evidence type="ECO:0000256" key="2">
    <source>
        <dbReference type="ARBA" id="ARBA00022898"/>
    </source>
</evidence>
<keyword evidence="3" id="KW-0805">Transcription regulation</keyword>
<keyword evidence="4" id="KW-0238">DNA-binding</keyword>
<dbReference type="PROSITE" id="PS50949">
    <property type="entry name" value="HTH_GNTR"/>
    <property type="match status" value="1"/>
</dbReference>
<dbReference type="GO" id="GO:0030170">
    <property type="term" value="F:pyridoxal phosphate binding"/>
    <property type="evidence" value="ECO:0007669"/>
    <property type="project" value="InterPro"/>
</dbReference>
<dbReference type="InterPro" id="IPR036390">
    <property type="entry name" value="WH_DNA-bd_sf"/>
</dbReference>
<evidence type="ECO:0000256" key="5">
    <source>
        <dbReference type="ARBA" id="ARBA00023163"/>
    </source>
</evidence>